<name>A0A7M3UT22_9NEOB</name>
<sequence>MPQLTGGPWFVILLSSWIILLYFSTSKTSKLTYLTNAYPASLQNTNTPWSWPWL</sequence>
<evidence type="ECO:0000256" key="13">
    <source>
        <dbReference type="SAM" id="Phobius"/>
    </source>
</evidence>
<dbReference type="GO" id="GO:0015078">
    <property type="term" value="F:proton transmembrane transporter activity"/>
    <property type="evidence" value="ECO:0007669"/>
    <property type="project" value="InterPro"/>
</dbReference>
<reference evidence="14" key="1">
    <citation type="journal article" date="2020" name="J. Biogeogr.">
        <title>Historical biogeography identifies a possible role of Miocene wetlands in the diversification of the Amazonian rocket frogs (Aromobatidae: Allobates).</title>
        <authorList>
            <person name="Rejaud A."/>
            <person name="Rodrigues M.T."/>
            <person name="Crawford A.J."/>
            <person name="Castroviejo-Fisher S."/>
            <person name="Jaramillo A.F."/>
            <person name="Chaparro J.C."/>
            <person name="Glaw F."/>
            <person name="Gagliardi-Urrutia G."/>
            <person name="Moravec J."/>
            <person name="De la Riva I.J."/>
            <person name="Perez P."/>
            <person name="Lima A.P."/>
            <person name="Werneck F.P."/>
            <person name="Hrbek T."/>
            <person name="Ron S.R."/>
            <person name="Ernst R."/>
            <person name="Kok P.J.R."/>
            <person name="Driskell A."/>
            <person name="Chave J."/>
            <person name="Fouquet A."/>
        </authorList>
    </citation>
    <scope>NUCLEOTIDE SEQUENCE</scope>
</reference>
<dbReference type="EMBL" id="MT627193">
    <property type="protein sequence ID" value="QOJ44992.1"/>
    <property type="molecule type" value="Genomic_DNA"/>
</dbReference>
<dbReference type="InterPro" id="IPR001421">
    <property type="entry name" value="ATP8_metazoa"/>
</dbReference>
<evidence type="ECO:0000256" key="5">
    <source>
        <dbReference type="ARBA" id="ARBA00022692"/>
    </source>
</evidence>
<evidence type="ECO:0000256" key="9">
    <source>
        <dbReference type="ARBA" id="ARBA00023128"/>
    </source>
</evidence>
<evidence type="ECO:0000256" key="1">
    <source>
        <dbReference type="ARBA" id="ARBA00004304"/>
    </source>
</evidence>
<evidence type="ECO:0000256" key="7">
    <source>
        <dbReference type="ARBA" id="ARBA00022989"/>
    </source>
</evidence>
<keyword evidence="8 12" id="KW-0406">Ion transport</keyword>
<gene>
    <name evidence="14" type="primary">ATP8</name>
</gene>
<evidence type="ECO:0000256" key="4">
    <source>
        <dbReference type="ARBA" id="ARBA00022547"/>
    </source>
</evidence>
<evidence type="ECO:0000256" key="12">
    <source>
        <dbReference type="RuleBase" id="RU003661"/>
    </source>
</evidence>
<dbReference type="GO" id="GO:0015986">
    <property type="term" value="P:proton motive force-driven ATP synthesis"/>
    <property type="evidence" value="ECO:0007669"/>
    <property type="project" value="InterPro"/>
</dbReference>
<dbReference type="GO" id="GO:0045259">
    <property type="term" value="C:proton-transporting ATP synthase complex"/>
    <property type="evidence" value="ECO:0007669"/>
    <property type="project" value="UniProtKB-KW"/>
</dbReference>
<evidence type="ECO:0000256" key="3">
    <source>
        <dbReference type="ARBA" id="ARBA00022448"/>
    </source>
</evidence>
<evidence type="ECO:0000256" key="2">
    <source>
        <dbReference type="ARBA" id="ARBA00008892"/>
    </source>
</evidence>
<keyword evidence="4 12" id="KW-0138">CF(0)</keyword>
<keyword evidence="11" id="KW-0066">ATP synthesis</keyword>
<dbReference type="Pfam" id="PF00895">
    <property type="entry name" value="ATP-synt_8"/>
    <property type="match status" value="1"/>
</dbReference>
<geneLocation type="mitochondrion" evidence="14"/>
<accession>A0A7M3UT22</accession>
<evidence type="ECO:0000256" key="10">
    <source>
        <dbReference type="ARBA" id="ARBA00023136"/>
    </source>
</evidence>
<dbReference type="AlphaFoldDB" id="A0A7M3UT22"/>
<keyword evidence="9 12" id="KW-0496">Mitochondrion</keyword>
<comment type="similarity">
    <text evidence="2 12">Belongs to the ATPase protein 8 family.</text>
</comment>
<dbReference type="GO" id="GO:0031966">
    <property type="term" value="C:mitochondrial membrane"/>
    <property type="evidence" value="ECO:0007669"/>
    <property type="project" value="UniProtKB-SubCell"/>
</dbReference>
<keyword evidence="3 12" id="KW-0813">Transport</keyword>
<evidence type="ECO:0000256" key="6">
    <source>
        <dbReference type="ARBA" id="ARBA00022781"/>
    </source>
</evidence>
<protein>
    <recommendedName>
        <fullName evidence="12">ATP synthase complex subunit 8</fullName>
    </recommendedName>
</protein>
<evidence type="ECO:0000313" key="14">
    <source>
        <dbReference type="EMBL" id="QOJ44992.1"/>
    </source>
</evidence>
<keyword evidence="6 12" id="KW-0375">Hydrogen ion transport</keyword>
<evidence type="ECO:0000256" key="11">
    <source>
        <dbReference type="ARBA" id="ARBA00023310"/>
    </source>
</evidence>
<organism evidence="14">
    <name type="scientific">Allobates insperatus</name>
    <dbReference type="NCBI Taxonomy" id="248976"/>
    <lineage>
        <taxon>Eukaryota</taxon>
        <taxon>Metazoa</taxon>
        <taxon>Chordata</taxon>
        <taxon>Craniata</taxon>
        <taxon>Vertebrata</taxon>
        <taxon>Euteleostomi</taxon>
        <taxon>Amphibia</taxon>
        <taxon>Batrachia</taxon>
        <taxon>Anura</taxon>
        <taxon>Neobatrachia</taxon>
        <taxon>Hyloidea</taxon>
        <taxon>Aromobatidae</taxon>
        <taxon>Allobatinae</taxon>
        <taxon>Allobates</taxon>
    </lineage>
</organism>
<keyword evidence="7 13" id="KW-1133">Transmembrane helix</keyword>
<evidence type="ECO:0000256" key="8">
    <source>
        <dbReference type="ARBA" id="ARBA00023065"/>
    </source>
</evidence>
<proteinExistence type="inferred from homology"/>
<keyword evidence="5 12" id="KW-0812">Transmembrane</keyword>
<keyword evidence="10 13" id="KW-0472">Membrane</keyword>
<comment type="subcellular location">
    <subcellularLocation>
        <location evidence="1 12">Mitochondrion membrane</location>
        <topology evidence="1 12">Single-pass membrane protein</topology>
    </subcellularLocation>
</comment>
<feature type="transmembrane region" description="Helical" evidence="13">
    <location>
        <begin position="6"/>
        <end position="23"/>
    </location>
</feature>